<comment type="caution">
    <text evidence="1">The sequence shown here is derived from an EMBL/GenBank/DDBJ whole genome shotgun (WGS) entry which is preliminary data.</text>
</comment>
<sequence length="130" mass="15120">MYKSAHCHEQRNTTTRVPSPVLFVNDPIASIPTNQLSNLINYAQRKNNPEIFSVYDFNQWPINHKYDENSIHSAFVPYYYINDINDVFVLFTTKQLLEHTQFTSLLQIEKSSNCSVIITQVDQLVSYMAV</sequence>
<gene>
    <name evidence="2" type="ORF">OVN521_LOCUS4319</name>
    <name evidence="1" type="ORF">WKI299_LOCUS20214</name>
</gene>
<evidence type="ECO:0000313" key="1">
    <source>
        <dbReference type="EMBL" id="CAF2100961.1"/>
    </source>
</evidence>
<reference evidence="1" key="1">
    <citation type="submission" date="2021-02" db="EMBL/GenBank/DDBJ databases">
        <authorList>
            <person name="Nowell W R."/>
        </authorList>
    </citation>
    <scope>NUCLEOTIDE SEQUENCE</scope>
</reference>
<dbReference type="EMBL" id="CAJOBG010000397">
    <property type="protein sequence ID" value="CAF3808808.1"/>
    <property type="molecule type" value="Genomic_DNA"/>
</dbReference>
<name>A0A816UCN4_9BILA</name>
<accession>A0A816UCN4</accession>
<evidence type="ECO:0000313" key="2">
    <source>
        <dbReference type="EMBL" id="CAF3808808.1"/>
    </source>
</evidence>
<evidence type="ECO:0000313" key="4">
    <source>
        <dbReference type="Proteomes" id="UP000663866"/>
    </source>
</evidence>
<organism evidence="1 3">
    <name type="scientific">Rotaria magnacalcarata</name>
    <dbReference type="NCBI Taxonomy" id="392030"/>
    <lineage>
        <taxon>Eukaryota</taxon>
        <taxon>Metazoa</taxon>
        <taxon>Spiralia</taxon>
        <taxon>Gnathifera</taxon>
        <taxon>Rotifera</taxon>
        <taxon>Eurotatoria</taxon>
        <taxon>Bdelloidea</taxon>
        <taxon>Philodinida</taxon>
        <taxon>Philodinidae</taxon>
        <taxon>Rotaria</taxon>
    </lineage>
</organism>
<dbReference type="Proteomes" id="UP000663866">
    <property type="component" value="Unassembled WGS sequence"/>
</dbReference>
<dbReference type="EMBL" id="CAJNRF010008397">
    <property type="protein sequence ID" value="CAF2100961.1"/>
    <property type="molecule type" value="Genomic_DNA"/>
</dbReference>
<evidence type="ECO:0000313" key="3">
    <source>
        <dbReference type="Proteomes" id="UP000663856"/>
    </source>
</evidence>
<dbReference type="Proteomes" id="UP000663856">
    <property type="component" value="Unassembled WGS sequence"/>
</dbReference>
<dbReference type="AlphaFoldDB" id="A0A816UCN4"/>
<protein>
    <submittedName>
        <fullName evidence="1">Uncharacterized protein</fullName>
    </submittedName>
</protein>
<proteinExistence type="predicted"/>
<keyword evidence="4" id="KW-1185">Reference proteome</keyword>